<dbReference type="AlphaFoldDB" id="A0A8C7GT68"/>
<dbReference type="InterPro" id="IPR000276">
    <property type="entry name" value="GPCR_Rhodpsn"/>
</dbReference>
<dbReference type="PRINTS" id="PR00373">
    <property type="entry name" value="GLYCHORMONER"/>
</dbReference>
<evidence type="ECO:0000256" key="13">
    <source>
        <dbReference type="SAM" id="SignalP"/>
    </source>
</evidence>
<keyword evidence="2" id="KW-1003">Cell membrane</keyword>
<feature type="transmembrane region" description="Helical" evidence="12">
    <location>
        <begin position="548"/>
        <end position="570"/>
    </location>
</feature>
<evidence type="ECO:0000313" key="15">
    <source>
        <dbReference type="Ensembl" id="ENSOKIP00005048012.1"/>
    </source>
</evidence>
<sequence>MMSISLLFLFYPSVLLFFGFGCRYASSFVCPGICRCSANTIRCNNITEKSLTFKKNERLVILVHIARRTFNNLPKLRYLSISNTGITVFPDMTSIHSLEPWNQNFVLDICDNLYLLSIPVNAFVGMTTEYTAMNLFNNGIREIQDYAFNGTKINKLVLKNNRNLRVIHREAFKGAVGPRILDVSSTAIETLPSHGLNSVVELVARTAYGLKRLPPFRDLGNLQKAHLTYNSHCCALFTWDTHRWDSPINAAQHNGSRPTYCDDSPSEKFPADMVDSSDTSLLVEIHGTNEDVEDESYGGVDFQYPELGLNCQTRPTLQCTPEADAFNPCEDIAGFSFLRVAIWFINILAIIGNLTVLLIFFTSRCKLTVPRFLMCHLAFADFCIGVYLLMIASVDLHTRGHYSEHAIDWQTGAGCSAAGFLSVFGGELSVYTLSTITLERWHTITHALQLEKRLGLAQAAVIMAGGWLICLGMAMLPLVGVSSYSRVSMCLPMDVKTPLAQAFILLLLLFNVGAFLVVCVCYVLIYLAVRNPQFPSRSADAKIAKRMAVLIFTDLLCMAPISFFAISAAFKVPLITVTNSKILLVLFFPINSCANPFLYAIFTKAFRKDVYLLLSNVGCCENKANMYRMKAYCSENLVKSSSGNKGSLICTTLRMDPLPLQSQQTKDDGDLGTI</sequence>
<feature type="transmembrane region" description="Helical" evidence="12">
    <location>
        <begin position="373"/>
        <end position="391"/>
    </location>
</feature>
<feature type="transmembrane region" description="Helical" evidence="12">
    <location>
        <begin position="411"/>
        <end position="433"/>
    </location>
</feature>
<dbReference type="Gene3D" id="1.20.1070.10">
    <property type="entry name" value="Rhodopsin 7-helix transmembrane proteins"/>
    <property type="match status" value="1"/>
</dbReference>
<evidence type="ECO:0000313" key="16">
    <source>
        <dbReference type="Proteomes" id="UP000694557"/>
    </source>
</evidence>
<dbReference type="Pfam" id="PF00001">
    <property type="entry name" value="7tm_1"/>
    <property type="match status" value="1"/>
</dbReference>
<keyword evidence="6 12" id="KW-1133">Transmembrane helix</keyword>
<evidence type="ECO:0000256" key="6">
    <source>
        <dbReference type="ARBA" id="ARBA00022989"/>
    </source>
</evidence>
<protein>
    <submittedName>
        <fullName evidence="15">Luteinizing hormone/choriogonadotropin receptor</fullName>
    </submittedName>
</protein>
<dbReference type="InterPro" id="IPR002131">
    <property type="entry name" value="Gphrmn_rcpt_fam"/>
</dbReference>
<keyword evidence="4 12" id="KW-0812">Transmembrane</keyword>
<keyword evidence="3" id="KW-0433">Leucine-rich repeat</keyword>
<dbReference type="InterPro" id="IPR032675">
    <property type="entry name" value="LRR_dom_sf"/>
</dbReference>
<keyword evidence="5" id="KW-0677">Repeat</keyword>
<dbReference type="FunFam" id="1.20.1070.10:FF:000019">
    <property type="entry name" value="Lutropin-choriogonadotropic hormone receptor"/>
    <property type="match status" value="1"/>
</dbReference>
<dbReference type="GO" id="GO:0022602">
    <property type="term" value="P:ovulation cycle process"/>
    <property type="evidence" value="ECO:0007669"/>
    <property type="project" value="TreeGrafter"/>
</dbReference>
<keyword evidence="16" id="KW-1185">Reference proteome</keyword>
<evidence type="ECO:0000256" key="5">
    <source>
        <dbReference type="ARBA" id="ARBA00022737"/>
    </source>
</evidence>
<evidence type="ECO:0000256" key="1">
    <source>
        <dbReference type="ARBA" id="ARBA00004651"/>
    </source>
</evidence>
<feature type="domain" description="G-protein coupled receptors family 1 profile" evidence="14">
    <location>
        <begin position="352"/>
        <end position="599"/>
    </location>
</feature>
<reference evidence="15" key="2">
    <citation type="submission" date="2025-09" db="UniProtKB">
        <authorList>
            <consortium name="Ensembl"/>
        </authorList>
    </citation>
    <scope>IDENTIFICATION</scope>
</reference>
<feature type="chain" id="PRO_5034359634" evidence="13">
    <location>
        <begin position="28"/>
        <end position="674"/>
    </location>
</feature>
<feature type="transmembrane region" description="Helical" evidence="12">
    <location>
        <begin position="340"/>
        <end position="361"/>
    </location>
</feature>
<keyword evidence="10" id="KW-0675">Receptor</keyword>
<evidence type="ECO:0000256" key="3">
    <source>
        <dbReference type="ARBA" id="ARBA00022614"/>
    </source>
</evidence>
<evidence type="ECO:0000256" key="9">
    <source>
        <dbReference type="ARBA" id="ARBA00023157"/>
    </source>
</evidence>
<dbReference type="CDD" id="cd15136">
    <property type="entry name" value="7tmA_Glyco_hormone_R"/>
    <property type="match status" value="1"/>
</dbReference>
<dbReference type="GO" id="GO:0007200">
    <property type="term" value="P:phospholipase C-activating G protein-coupled receptor signaling pathway"/>
    <property type="evidence" value="ECO:0007669"/>
    <property type="project" value="TreeGrafter"/>
</dbReference>
<accession>A0A8C7GT68</accession>
<evidence type="ECO:0000256" key="10">
    <source>
        <dbReference type="ARBA" id="ARBA00023170"/>
    </source>
</evidence>
<dbReference type="GO" id="GO:0008528">
    <property type="term" value="F:G protein-coupled peptide receptor activity"/>
    <property type="evidence" value="ECO:0007669"/>
    <property type="project" value="TreeGrafter"/>
</dbReference>
<evidence type="ECO:0000256" key="2">
    <source>
        <dbReference type="ARBA" id="ARBA00022475"/>
    </source>
</evidence>
<dbReference type="GO" id="GO:0009755">
    <property type="term" value="P:hormone-mediated signaling pathway"/>
    <property type="evidence" value="ECO:0007669"/>
    <property type="project" value="TreeGrafter"/>
</dbReference>
<dbReference type="PRINTS" id="PR00237">
    <property type="entry name" value="GPCRRHODOPSN"/>
</dbReference>
<feature type="transmembrane region" description="Helical" evidence="12">
    <location>
        <begin position="499"/>
        <end position="527"/>
    </location>
</feature>
<dbReference type="SUPFAM" id="SSF52058">
    <property type="entry name" value="L domain-like"/>
    <property type="match status" value="1"/>
</dbReference>
<keyword evidence="7" id="KW-0297">G-protein coupled receptor</keyword>
<dbReference type="Proteomes" id="UP000694557">
    <property type="component" value="Unassembled WGS sequence"/>
</dbReference>
<keyword evidence="8 12" id="KW-0472">Membrane</keyword>
<organism evidence="15 16">
    <name type="scientific">Oncorhynchus kisutch</name>
    <name type="common">Coho salmon</name>
    <name type="synonym">Salmo kisutch</name>
    <dbReference type="NCBI Taxonomy" id="8019"/>
    <lineage>
        <taxon>Eukaryota</taxon>
        <taxon>Metazoa</taxon>
        <taxon>Chordata</taxon>
        <taxon>Craniata</taxon>
        <taxon>Vertebrata</taxon>
        <taxon>Euteleostomi</taxon>
        <taxon>Actinopterygii</taxon>
        <taxon>Neopterygii</taxon>
        <taxon>Teleostei</taxon>
        <taxon>Protacanthopterygii</taxon>
        <taxon>Salmoniformes</taxon>
        <taxon>Salmonidae</taxon>
        <taxon>Salmoninae</taxon>
        <taxon>Oncorhynchus</taxon>
    </lineage>
</organism>
<keyword evidence="9" id="KW-1015">Disulfide bond</keyword>
<dbReference type="Gene3D" id="3.80.10.10">
    <property type="entry name" value="Ribonuclease Inhibitor"/>
    <property type="match status" value="1"/>
</dbReference>
<dbReference type="PROSITE" id="PS00237">
    <property type="entry name" value="G_PROTEIN_RECEP_F1_1"/>
    <property type="match status" value="1"/>
</dbReference>
<evidence type="ECO:0000256" key="12">
    <source>
        <dbReference type="SAM" id="Phobius"/>
    </source>
</evidence>
<dbReference type="GO" id="GO:0001541">
    <property type="term" value="P:ovarian follicle development"/>
    <property type="evidence" value="ECO:0007669"/>
    <property type="project" value="TreeGrafter"/>
</dbReference>
<feature type="signal peptide" evidence="13">
    <location>
        <begin position="1"/>
        <end position="27"/>
    </location>
</feature>
<dbReference type="PROSITE" id="PS50262">
    <property type="entry name" value="G_PROTEIN_RECEP_F1_2"/>
    <property type="match status" value="1"/>
</dbReference>
<gene>
    <name evidence="15" type="primary">lhcgr</name>
</gene>
<keyword evidence="13" id="KW-0732">Signal</keyword>
<dbReference type="GO" id="GO:0007189">
    <property type="term" value="P:adenylate cyclase-activating G protein-coupled receptor signaling pathway"/>
    <property type="evidence" value="ECO:0007669"/>
    <property type="project" value="TreeGrafter"/>
</dbReference>
<keyword evidence="11" id="KW-0807">Transducer</keyword>
<comment type="subcellular location">
    <subcellularLocation>
        <location evidence="1">Cell membrane</location>
        <topology evidence="1">Multi-pass membrane protein</topology>
    </subcellularLocation>
</comment>
<feature type="transmembrane region" description="Helical" evidence="12">
    <location>
        <begin position="582"/>
        <end position="602"/>
    </location>
</feature>
<evidence type="ECO:0000256" key="11">
    <source>
        <dbReference type="ARBA" id="ARBA00023224"/>
    </source>
</evidence>
<feature type="transmembrane region" description="Helical" evidence="12">
    <location>
        <begin position="454"/>
        <end position="479"/>
    </location>
</feature>
<evidence type="ECO:0000256" key="7">
    <source>
        <dbReference type="ARBA" id="ARBA00023040"/>
    </source>
</evidence>
<dbReference type="GeneTree" id="ENSGT00940000157364"/>
<dbReference type="SUPFAM" id="SSF81321">
    <property type="entry name" value="Family A G protein-coupled receptor-like"/>
    <property type="match status" value="1"/>
</dbReference>
<reference evidence="15" key="1">
    <citation type="submission" date="2025-08" db="UniProtKB">
        <authorList>
            <consortium name="Ensembl"/>
        </authorList>
    </citation>
    <scope>IDENTIFICATION</scope>
</reference>
<dbReference type="InterPro" id="IPR017452">
    <property type="entry name" value="GPCR_Rhodpsn_7TM"/>
</dbReference>
<evidence type="ECO:0000256" key="4">
    <source>
        <dbReference type="ARBA" id="ARBA00022692"/>
    </source>
</evidence>
<dbReference type="GO" id="GO:0004964">
    <property type="term" value="F:luteinizing hormone receptor activity"/>
    <property type="evidence" value="ECO:0007669"/>
    <property type="project" value="TreeGrafter"/>
</dbReference>
<dbReference type="GO" id="GO:0005886">
    <property type="term" value="C:plasma membrane"/>
    <property type="evidence" value="ECO:0007669"/>
    <property type="project" value="UniProtKB-SubCell"/>
</dbReference>
<proteinExistence type="predicted"/>
<name>A0A8C7GT68_ONCKI</name>
<evidence type="ECO:0000259" key="14">
    <source>
        <dbReference type="PROSITE" id="PS50262"/>
    </source>
</evidence>
<dbReference type="PANTHER" id="PTHR24372:SF1">
    <property type="entry name" value="LUTROPIN-CHORIOGONADOTROPIC HORMONE RECEPTOR"/>
    <property type="match status" value="1"/>
</dbReference>
<dbReference type="Ensembl" id="ENSOKIT00005050625.1">
    <property type="protein sequence ID" value="ENSOKIP00005048012.1"/>
    <property type="gene ID" value="ENSOKIG00005020060.1"/>
</dbReference>
<dbReference type="GO" id="GO:0008584">
    <property type="term" value="P:male gonad development"/>
    <property type="evidence" value="ECO:0007669"/>
    <property type="project" value="TreeGrafter"/>
</dbReference>
<evidence type="ECO:0000256" key="8">
    <source>
        <dbReference type="ARBA" id="ARBA00023136"/>
    </source>
</evidence>
<dbReference type="PANTHER" id="PTHR24372">
    <property type="entry name" value="GLYCOPROTEIN HORMONE RECEPTOR"/>
    <property type="match status" value="1"/>
</dbReference>